<dbReference type="InterPro" id="IPR020904">
    <property type="entry name" value="Sc_DH/Rdtase_CS"/>
</dbReference>
<dbReference type="GO" id="GO:0006729">
    <property type="term" value="P:tetrahydrobiopterin biosynthetic process"/>
    <property type="evidence" value="ECO:0007669"/>
    <property type="project" value="TreeGrafter"/>
</dbReference>
<keyword evidence="6" id="KW-1185">Reference proteome</keyword>
<keyword evidence="4" id="KW-0560">Oxidoreductase</keyword>
<dbReference type="InterPro" id="IPR051721">
    <property type="entry name" value="Biopterin_syn/organic_redct"/>
</dbReference>
<organism evidence="5 6">
    <name type="scientific">Leeia aquatica</name>
    <dbReference type="NCBI Taxonomy" id="2725557"/>
    <lineage>
        <taxon>Bacteria</taxon>
        <taxon>Pseudomonadati</taxon>
        <taxon>Pseudomonadota</taxon>
        <taxon>Betaproteobacteria</taxon>
        <taxon>Neisseriales</taxon>
        <taxon>Leeiaceae</taxon>
        <taxon>Leeia</taxon>
    </lineage>
</organism>
<dbReference type="GO" id="GO:0005737">
    <property type="term" value="C:cytoplasm"/>
    <property type="evidence" value="ECO:0007669"/>
    <property type="project" value="UniProtKB-SubCell"/>
</dbReference>
<dbReference type="PANTHER" id="PTHR44085">
    <property type="entry name" value="SEPIAPTERIN REDUCTASE"/>
    <property type="match status" value="1"/>
</dbReference>
<dbReference type="GO" id="GO:0004757">
    <property type="term" value="F:sepiapterin reductase (NADP+) activity"/>
    <property type="evidence" value="ECO:0007669"/>
    <property type="project" value="TreeGrafter"/>
</dbReference>
<dbReference type="EMBL" id="JABAIM010000001">
    <property type="protein sequence ID" value="NLR74395.1"/>
    <property type="molecule type" value="Genomic_DNA"/>
</dbReference>
<accession>A0A847S6F6</accession>
<comment type="caution">
    <text evidence="5">The sequence shown here is derived from an EMBL/GenBank/DDBJ whole genome shotgun (WGS) entry which is preliminary data.</text>
</comment>
<proteinExistence type="predicted"/>
<dbReference type="Pfam" id="PF00106">
    <property type="entry name" value="adh_short"/>
    <property type="match status" value="1"/>
</dbReference>
<dbReference type="SUPFAM" id="SSF51735">
    <property type="entry name" value="NAD(P)-binding Rossmann-fold domains"/>
    <property type="match status" value="1"/>
</dbReference>
<dbReference type="InterPro" id="IPR002347">
    <property type="entry name" value="SDR_fam"/>
</dbReference>
<evidence type="ECO:0000313" key="6">
    <source>
        <dbReference type="Proteomes" id="UP000587991"/>
    </source>
</evidence>
<reference evidence="5 6" key="1">
    <citation type="submission" date="2020-04" db="EMBL/GenBank/DDBJ databases">
        <title>Draft genome of Leeia sp. IMCC25680.</title>
        <authorList>
            <person name="Song J."/>
            <person name="Cho J.-C."/>
        </authorList>
    </citation>
    <scope>NUCLEOTIDE SEQUENCE [LARGE SCALE GENOMIC DNA]</scope>
    <source>
        <strain evidence="5 6">IMCC25680</strain>
    </source>
</reference>
<evidence type="ECO:0000256" key="3">
    <source>
        <dbReference type="ARBA" id="ARBA00022857"/>
    </source>
</evidence>
<gene>
    <name evidence="5" type="ORF">HF682_04405</name>
</gene>
<evidence type="ECO:0000256" key="2">
    <source>
        <dbReference type="ARBA" id="ARBA00022490"/>
    </source>
</evidence>
<comment type="subcellular location">
    <subcellularLocation>
        <location evidence="1">Cytoplasm</location>
    </subcellularLocation>
</comment>
<dbReference type="PRINTS" id="PR00081">
    <property type="entry name" value="GDHRDH"/>
</dbReference>
<dbReference type="PANTHER" id="PTHR44085:SF2">
    <property type="entry name" value="SEPIAPTERIN REDUCTASE"/>
    <property type="match status" value="1"/>
</dbReference>
<evidence type="ECO:0000256" key="1">
    <source>
        <dbReference type="ARBA" id="ARBA00004496"/>
    </source>
</evidence>
<protein>
    <submittedName>
        <fullName evidence="5">SDR family NAD(P)-dependent oxidoreductase</fullName>
    </submittedName>
</protein>
<dbReference type="PROSITE" id="PS00061">
    <property type="entry name" value="ADH_SHORT"/>
    <property type="match status" value="1"/>
</dbReference>
<dbReference type="Gene3D" id="3.40.50.720">
    <property type="entry name" value="NAD(P)-binding Rossmann-like Domain"/>
    <property type="match status" value="1"/>
</dbReference>
<sequence length="249" mass="27160">MKRFIITGHSSGLGEALARRLLAPEHEVIGLARRRNAALDDVSRAAALPLQQHELDLSEVSTLDECFTDLLAGLEWDGITDVYLVNNAGTVQPIAVPGRQDPDEVVAALQLNLIAPVLLSNALLRHTEALPVQRHILHISSGAGRKPYSGWSVYCAGKSGLDHYTRSVGQDQPARLQMASLAPGIIDTDMQQQIRDSDPDDFPLRPQFLHYYHHGELSSADSVAVRIADFLLSGSMGCGDILDLRDMEP</sequence>
<name>A0A847S6F6_9NEIS</name>
<keyword evidence="3" id="KW-0521">NADP</keyword>
<dbReference type="InterPro" id="IPR036291">
    <property type="entry name" value="NAD(P)-bd_dom_sf"/>
</dbReference>
<dbReference type="RefSeq" id="WP_168876012.1">
    <property type="nucleotide sequence ID" value="NZ_JABAIM010000001.1"/>
</dbReference>
<dbReference type="AlphaFoldDB" id="A0A847S6F6"/>
<dbReference type="Proteomes" id="UP000587991">
    <property type="component" value="Unassembled WGS sequence"/>
</dbReference>
<evidence type="ECO:0000256" key="4">
    <source>
        <dbReference type="ARBA" id="ARBA00023002"/>
    </source>
</evidence>
<evidence type="ECO:0000313" key="5">
    <source>
        <dbReference type="EMBL" id="NLR74395.1"/>
    </source>
</evidence>
<keyword evidence="2" id="KW-0963">Cytoplasm</keyword>